<name>A0A848HGE1_9BURK</name>
<proteinExistence type="predicted"/>
<evidence type="ECO:0000313" key="3">
    <source>
        <dbReference type="Proteomes" id="UP000541185"/>
    </source>
</evidence>
<feature type="transmembrane region" description="Helical" evidence="1">
    <location>
        <begin position="90"/>
        <end position="115"/>
    </location>
</feature>
<protein>
    <recommendedName>
        <fullName evidence="4">DUF4405 domain-containing protein</fullName>
    </recommendedName>
</protein>
<organism evidence="2 3">
    <name type="scientific">Ramlibacter agri</name>
    <dbReference type="NCBI Taxonomy" id="2728837"/>
    <lineage>
        <taxon>Bacteria</taxon>
        <taxon>Pseudomonadati</taxon>
        <taxon>Pseudomonadota</taxon>
        <taxon>Betaproteobacteria</taxon>
        <taxon>Burkholderiales</taxon>
        <taxon>Comamonadaceae</taxon>
        <taxon>Ramlibacter</taxon>
    </lineage>
</organism>
<dbReference type="EMBL" id="JABBFX010000002">
    <property type="protein sequence ID" value="NML46718.1"/>
    <property type="molecule type" value="Genomic_DNA"/>
</dbReference>
<evidence type="ECO:0008006" key="4">
    <source>
        <dbReference type="Google" id="ProtNLM"/>
    </source>
</evidence>
<dbReference type="AlphaFoldDB" id="A0A848HGE1"/>
<feature type="transmembrane region" description="Helical" evidence="1">
    <location>
        <begin position="127"/>
        <end position="144"/>
    </location>
</feature>
<keyword evidence="1" id="KW-0812">Transmembrane</keyword>
<dbReference type="Proteomes" id="UP000541185">
    <property type="component" value="Unassembled WGS sequence"/>
</dbReference>
<sequence length="160" mass="17711">MARLIHPHARRTGWSGTALAWTATLLALLWASGLLLYLWPAEALMELAPAQVLLRRVALLVHGTGVWLLCMFAGRWIWPHAQIVWRRKRTGTWVLGIAMASMLLAVAATGMLLLYGPADSHDGASALHWWVAVGLPLLFAAHGWRRFGPRRHHGPRGPGQ</sequence>
<feature type="transmembrane region" description="Helical" evidence="1">
    <location>
        <begin position="59"/>
        <end position="78"/>
    </location>
</feature>
<keyword evidence="1" id="KW-1133">Transmembrane helix</keyword>
<comment type="caution">
    <text evidence="2">The sequence shown here is derived from an EMBL/GenBank/DDBJ whole genome shotgun (WGS) entry which is preliminary data.</text>
</comment>
<gene>
    <name evidence="2" type="ORF">HHL11_23445</name>
</gene>
<keyword evidence="3" id="KW-1185">Reference proteome</keyword>
<evidence type="ECO:0000313" key="2">
    <source>
        <dbReference type="EMBL" id="NML46718.1"/>
    </source>
</evidence>
<reference evidence="2 3" key="1">
    <citation type="submission" date="2020-04" db="EMBL/GenBank/DDBJ databases">
        <title>Ramlibacter sp. G-1-2-2 isolated from soil.</title>
        <authorList>
            <person name="Dahal R.H."/>
        </authorList>
    </citation>
    <scope>NUCLEOTIDE SEQUENCE [LARGE SCALE GENOMIC DNA]</scope>
    <source>
        <strain evidence="2 3">G-1-2-2</strain>
    </source>
</reference>
<evidence type="ECO:0000256" key="1">
    <source>
        <dbReference type="SAM" id="Phobius"/>
    </source>
</evidence>
<keyword evidence="1" id="KW-0472">Membrane</keyword>
<accession>A0A848HGE1</accession>
<feature type="transmembrane region" description="Helical" evidence="1">
    <location>
        <begin position="12"/>
        <end position="39"/>
    </location>
</feature>
<dbReference type="RefSeq" id="WP_169420965.1">
    <property type="nucleotide sequence ID" value="NZ_JABBFX010000002.1"/>
</dbReference>